<accession>A0AAE1N110</accession>
<proteinExistence type="inferred from homology"/>
<feature type="transmembrane region" description="Helical" evidence="7">
    <location>
        <begin position="288"/>
        <end position="309"/>
    </location>
</feature>
<dbReference type="AlphaFoldDB" id="A0AAE1N110"/>
<keyword evidence="10" id="KW-1185">Reference proteome</keyword>
<evidence type="ECO:0000256" key="8">
    <source>
        <dbReference type="SAM" id="MobiDB-lite"/>
    </source>
</evidence>
<dbReference type="Proteomes" id="UP001293593">
    <property type="component" value="Unassembled WGS sequence"/>
</dbReference>
<keyword evidence="6 7" id="KW-0472">Membrane</keyword>
<feature type="compositionally biased region" description="Polar residues" evidence="8">
    <location>
        <begin position="345"/>
        <end position="362"/>
    </location>
</feature>
<sequence length="362" mass="40122">MDTRQNMEENKEVSSSEQQKKKSKRLLLIINCLLLCLGNTGGPLITRLYFIHGGHRVWFYTCLHTCGFPILLLPLIISYIRTRKPFFSIDSRLFTASAVIGVLMGVDDYFYAYGLARLPASTSSLILATQLGLTAAFAFLLVRQKFTPFSINAIVLLTVGAGVLALHSSGDRPKGVSTKQYVMGFVMTLVSAALYSFLTPMLELLYGKSKQPLTYSLVIQVQVVMSFTATVFCTIGMLINKDFEVMGREAREFGLGETKYYVVAVWTAIIWQIFFVGAIGVIFCASSLLSGIIIAVSLPVTEVLAVIFFRESFTAEKGVSLALSLWGFVSYFYGEYKQLHKKKPSNPNTPQSDLLPTLPNNL</sequence>
<evidence type="ECO:0000256" key="1">
    <source>
        <dbReference type="ARBA" id="ARBA00004141"/>
    </source>
</evidence>
<feature type="transmembrane region" description="Helical" evidence="7">
    <location>
        <begin position="149"/>
        <end position="169"/>
    </location>
</feature>
<feature type="transmembrane region" description="Helical" evidence="7">
    <location>
        <begin position="124"/>
        <end position="142"/>
    </location>
</feature>
<dbReference type="GO" id="GO:0016020">
    <property type="term" value="C:membrane"/>
    <property type="evidence" value="ECO:0007669"/>
    <property type="project" value="UniProtKB-SubCell"/>
</dbReference>
<keyword evidence="5 7" id="KW-1133">Transmembrane helix</keyword>
<evidence type="ECO:0000256" key="4">
    <source>
        <dbReference type="ARBA" id="ARBA00022692"/>
    </source>
</evidence>
<dbReference type="GO" id="GO:0005345">
    <property type="term" value="F:purine nucleobase transmembrane transporter activity"/>
    <property type="evidence" value="ECO:0007669"/>
    <property type="project" value="UniProtKB-UniRule"/>
</dbReference>
<comment type="subcellular location">
    <subcellularLocation>
        <location evidence="1 7">Membrane</location>
        <topology evidence="1 7">Multi-pass membrane protein</topology>
    </subcellularLocation>
</comment>
<dbReference type="PANTHER" id="PTHR31376:SF1">
    <property type="entry name" value="PURINE PERMEASE 2"/>
    <property type="match status" value="1"/>
</dbReference>
<evidence type="ECO:0000256" key="3">
    <source>
        <dbReference type="ARBA" id="ARBA00022448"/>
    </source>
</evidence>
<evidence type="ECO:0000256" key="5">
    <source>
        <dbReference type="ARBA" id="ARBA00022989"/>
    </source>
</evidence>
<dbReference type="InterPro" id="IPR030182">
    <property type="entry name" value="PUP_plant"/>
</dbReference>
<name>A0AAE1N110_9FABA</name>
<reference evidence="9" key="1">
    <citation type="submission" date="2023-10" db="EMBL/GenBank/DDBJ databases">
        <title>Chromosome-level genome of the transformable northern wattle, Acacia crassicarpa.</title>
        <authorList>
            <person name="Massaro I."/>
            <person name="Sinha N.R."/>
            <person name="Poethig S."/>
            <person name="Leichty A.R."/>
        </authorList>
    </citation>
    <scope>NUCLEOTIDE SEQUENCE</scope>
    <source>
        <strain evidence="9">Acra3RX</strain>
        <tissue evidence="9">Leaf</tissue>
    </source>
</reference>
<evidence type="ECO:0000256" key="7">
    <source>
        <dbReference type="RuleBase" id="RU368015"/>
    </source>
</evidence>
<feature type="transmembrane region" description="Helical" evidence="7">
    <location>
        <begin position="181"/>
        <end position="205"/>
    </location>
</feature>
<protein>
    <recommendedName>
        <fullName evidence="7">Probable purine permease</fullName>
    </recommendedName>
</protein>
<evidence type="ECO:0000313" key="9">
    <source>
        <dbReference type="EMBL" id="KAK4280781.1"/>
    </source>
</evidence>
<evidence type="ECO:0000256" key="6">
    <source>
        <dbReference type="ARBA" id="ARBA00023136"/>
    </source>
</evidence>
<dbReference type="Pfam" id="PF16913">
    <property type="entry name" value="PUNUT"/>
    <property type="match status" value="1"/>
</dbReference>
<feature type="transmembrane region" description="Helical" evidence="7">
    <location>
        <begin position="26"/>
        <end position="45"/>
    </location>
</feature>
<feature type="region of interest" description="Disordered" evidence="8">
    <location>
        <begin position="342"/>
        <end position="362"/>
    </location>
</feature>
<feature type="transmembrane region" description="Helical" evidence="7">
    <location>
        <begin position="315"/>
        <end position="334"/>
    </location>
</feature>
<dbReference type="PANTHER" id="PTHR31376">
    <property type="entry name" value="OS09G0467300 PROTEIN-RELATED"/>
    <property type="match status" value="1"/>
</dbReference>
<evidence type="ECO:0000256" key="2">
    <source>
        <dbReference type="ARBA" id="ARBA00006213"/>
    </source>
</evidence>
<feature type="transmembrane region" description="Helical" evidence="7">
    <location>
        <begin position="217"/>
        <end position="240"/>
    </location>
</feature>
<organism evidence="9 10">
    <name type="scientific">Acacia crassicarpa</name>
    <name type="common">northern wattle</name>
    <dbReference type="NCBI Taxonomy" id="499986"/>
    <lineage>
        <taxon>Eukaryota</taxon>
        <taxon>Viridiplantae</taxon>
        <taxon>Streptophyta</taxon>
        <taxon>Embryophyta</taxon>
        <taxon>Tracheophyta</taxon>
        <taxon>Spermatophyta</taxon>
        <taxon>Magnoliopsida</taxon>
        <taxon>eudicotyledons</taxon>
        <taxon>Gunneridae</taxon>
        <taxon>Pentapetalae</taxon>
        <taxon>rosids</taxon>
        <taxon>fabids</taxon>
        <taxon>Fabales</taxon>
        <taxon>Fabaceae</taxon>
        <taxon>Caesalpinioideae</taxon>
        <taxon>mimosoid clade</taxon>
        <taxon>Acacieae</taxon>
        <taxon>Acacia</taxon>
    </lineage>
</organism>
<dbReference type="InterPro" id="IPR037185">
    <property type="entry name" value="EmrE-like"/>
</dbReference>
<comment type="caution">
    <text evidence="9">The sequence shown here is derived from an EMBL/GenBank/DDBJ whole genome shotgun (WGS) entry which is preliminary data.</text>
</comment>
<dbReference type="GO" id="GO:0015211">
    <property type="term" value="F:purine nucleoside transmembrane transporter activity"/>
    <property type="evidence" value="ECO:0007669"/>
    <property type="project" value="UniProtKB-UniRule"/>
</dbReference>
<keyword evidence="3 7" id="KW-0813">Transport</keyword>
<evidence type="ECO:0000313" key="10">
    <source>
        <dbReference type="Proteomes" id="UP001293593"/>
    </source>
</evidence>
<feature type="transmembrane region" description="Helical" evidence="7">
    <location>
        <begin position="57"/>
        <end position="80"/>
    </location>
</feature>
<comment type="similarity">
    <text evidence="2 7">Belongs to the purine permeases (TC 2.A.7.14) family.</text>
</comment>
<feature type="transmembrane region" description="Helical" evidence="7">
    <location>
        <begin position="260"/>
        <end position="283"/>
    </location>
</feature>
<gene>
    <name evidence="9" type="ORF">QN277_012358</name>
</gene>
<feature type="transmembrane region" description="Helical" evidence="7">
    <location>
        <begin position="92"/>
        <end position="112"/>
    </location>
</feature>
<dbReference type="SUPFAM" id="SSF103481">
    <property type="entry name" value="Multidrug resistance efflux transporter EmrE"/>
    <property type="match status" value="1"/>
</dbReference>
<keyword evidence="4 7" id="KW-0812">Transmembrane</keyword>
<dbReference type="EMBL" id="JAWXYG010000002">
    <property type="protein sequence ID" value="KAK4280781.1"/>
    <property type="molecule type" value="Genomic_DNA"/>
</dbReference>